<gene>
    <name evidence="1" type="ORF">QR46_0691</name>
</gene>
<sequence>MSPSISFLLMENIAKSFLSQYRSIESNKAPSSEGAKRFRLAVLAQCVASVREGVDVLPLLNACLHGRAPSTPAEKAIYDLACDLDRVASLAISGDKTIDNTIEIEHLLRQIVP</sequence>
<dbReference type="OrthoDB" id="10253557at2759"/>
<evidence type="ECO:0000313" key="2">
    <source>
        <dbReference type="Proteomes" id="UP000070089"/>
    </source>
</evidence>
<accession>A0A132NYW9</accession>
<dbReference type="AlphaFoldDB" id="A0A132NYW9"/>
<organism evidence="1 2">
    <name type="scientific">Giardia duodenalis assemblage B</name>
    <dbReference type="NCBI Taxonomy" id="1394984"/>
    <lineage>
        <taxon>Eukaryota</taxon>
        <taxon>Metamonada</taxon>
        <taxon>Diplomonadida</taxon>
        <taxon>Hexamitidae</taxon>
        <taxon>Giardiinae</taxon>
        <taxon>Giardia</taxon>
    </lineage>
</organism>
<proteinExistence type="predicted"/>
<comment type="caution">
    <text evidence="1">The sequence shown here is derived from an EMBL/GenBank/DDBJ whole genome shotgun (WGS) entry which is preliminary data.</text>
</comment>
<name>A0A132NYW9_GIAIN</name>
<reference evidence="1 2" key="1">
    <citation type="journal article" date="2015" name="Mol. Biochem. Parasitol.">
        <title>Identification of polymorphic genes for use in assemblage B genotyping assays through comparative genomics of multiple assemblage B Giardia duodenalis isolates.</title>
        <authorList>
            <person name="Wielinga C."/>
            <person name="Thompson R.C."/>
            <person name="Monis P."/>
            <person name="Ryan U."/>
        </authorList>
    </citation>
    <scope>NUCLEOTIDE SEQUENCE [LARGE SCALE GENOMIC DNA]</scope>
    <source>
        <strain evidence="1 2">BAH15c1</strain>
    </source>
</reference>
<evidence type="ECO:0000313" key="1">
    <source>
        <dbReference type="EMBL" id="KWX15255.1"/>
    </source>
</evidence>
<dbReference type="EMBL" id="JXTI01000011">
    <property type="protein sequence ID" value="KWX15255.1"/>
    <property type="molecule type" value="Genomic_DNA"/>
</dbReference>
<dbReference type="VEuPathDB" id="GiardiaDB:QR46_0691"/>
<protein>
    <submittedName>
        <fullName evidence="1">Uncharacterized protein</fullName>
    </submittedName>
</protein>
<dbReference type="Proteomes" id="UP000070089">
    <property type="component" value="Unassembled WGS sequence"/>
</dbReference>